<proteinExistence type="predicted"/>
<protein>
    <submittedName>
        <fullName evidence="1">Uncharacterized protein</fullName>
    </submittedName>
</protein>
<accession>A0ABS5WCN0</accession>
<comment type="caution">
    <text evidence="1">The sequence shown here is derived from an EMBL/GenBank/DDBJ whole genome shotgun (WGS) entry which is preliminary data.</text>
</comment>
<dbReference type="RefSeq" id="WP_214610771.1">
    <property type="nucleotide sequence ID" value="NZ_JACATN010000002.1"/>
</dbReference>
<dbReference type="EMBL" id="JACATN010000002">
    <property type="protein sequence ID" value="MBT2160540.1"/>
    <property type="molecule type" value="Genomic_DNA"/>
</dbReference>
<organism evidence="1 2">
    <name type="scientific">Zobellia barbeyronii</name>
    <dbReference type="NCBI Taxonomy" id="2748009"/>
    <lineage>
        <taxon>Bacteria</taxon>
        <taxon>Pseudomonadati</taxon>
        <taxon>Bacteroidota</taxon>
        <taxon>Flavobacteriia</taxon>
        <taxon>Flavobacteriales</taxon>
        <taxon>Flavobacteriaceae</taxon>
        <taxon>Zobellia</taxon>
    </lineage>
</organism>
<name>A0ABS5WCN0_9FLAO</name>
<gene>
    <name evidence="1" type="ORF">HW347_04635</name>
</gene>
<evidence type="ECO:0000313" key="1">
    <source>
        <dbReference type="EMBL" id="MBT2160540.1"/>
    </source>
</evidence>
<evidence type="ECO:0000313" key="2">
    <source>
        <dbReference type="Proteomes" id="UP000740413"/>
    </source>
</evidence>
<keyword evidence="2" id="KW-1185">Reference proteome</keyword>
<sequence length="141" mass="15983">MASVSNVRLRMGRRTATLEFAEVSFNINFSSSEVAHNLAFGLYTVLFEIDDSLDVYHRNQNGAFNHSLEWKANGDKDDFVNWLDSRVIRPNGDSTRSFTIRKDFNVGNQEAGNEEYRAYVNVIPEITTGQAWSNQLSINLG</sequence>
<dbReference type="Proteomes" id="UP000740413">
    <property type="component" value="Unassembled WGS sequence"/>
</dbReference>
<reference evidence="2" key="1">
    <citation type="submission" date="2023-07" db="EMBL/GenBank/DDBJ databases">
        <title>Zobellia barbeyronii sp. nov., a new marine flavobacterium, isolated from green and red algae.</title>
        <authorList>
            <person name="Nedashkovskaya O.I."/>
            <person name="Otstavnykh N."/>
            <person name="Zhukova N."/>
            <person name="Guzev K."/>
            <person name="Chausova V."/>
            <person name="Tekutyeva L."/>
            <person name="Mikhailov V."/>
            <person name="Isaeva M."/>
        </authorList>
    </citation>
    <scope>NUCLEOTIDE SEQUENCE [LARGE SCALE GENOMIC DNA]</scope>
    <source>
        <strain evidence="2">KMM 6746</strain>
    </source>
</reference>